<feature type="binding site" evidence="6">
    <location>
        <begin position="96"/>
        <end position="98"/>
    </location>
    <ligand>
        <name>biotin</name>
        <dbReference type="ChEBI" id="CHEBI:57586"/>
    </ligand>
</feature>
<comment type="function">
    <text evidence="6">Acts both as a biotin--[acetyl-CoA-carboxylase] ligase and a biotin-operon repressor. In the presence of ATP, BirA activates biotin to form the BirA-biotinyl-5'-adenylate (BirA-bio-5'-AMP or holoBirA) complex. HoloBirA can either transfer the biotinyl moiety to the biotin carboxyl carrier protein (BCCP) subunit of acetyl-CoA carboxylase, or bind to the biotin operator site and inhibit transcription of the operon.</text>
</comment>
<feature type="DNA-binding region" description="H-T-H motif" evidence="6">
    <location>
        <begin position="21"/>
        <end position="40"/>
    </location>
</feature>
<dbReference type="InterPro" id="IPR045864">
    <property type="entry name" value="aa-tRNA-synth_II/BPL/LPL"/>
</dbReference>
<dbReference type="GO" id="GO:0004077">
    <property type="term" value="F:biotin--[biotin carboxyl-carrier protein] ligase activity"/>
    <property type="evidence" value="ECO:0007669"/>
    <property type="project" value="UniProtKB-EC"/>
</dbReference>
<dbReference type="HAMAP" id="MF_00978">
    <property type="entry name" value="Bifunct_BirA"/>
    <property type="match status" value="1"/>
</dbReference>
<keyword evidence="3 6" id="KW-0067">ATP-binding</keyword>
<feature type="binding site" evidence="6">
    <location>
        <position position="191"/>
    </location>
    <ligand>
        <name>biotin</name>
        <dbReference type="ChEBI" id="CHEBI:57586"/>
    </ligand>
</feature>
<dbReference type="PROSITE" id="PS51733">
    <property type="entry name" value="BPL_LPL_CATALYTIC"/>
    <property type="match status" value="1"/>
</dbReference>
<dbReference type="Gene3D" id="2.30.30.100">
    <property type="match status" value="1"/>
</dbReference>
<feature type="binding site" evidence="6">
    <location>
        <position position="120"/>
    </location>
    <ligand>
        <name>biotin</name>
        <dbReference type="ChEBI" id="CHEBI:57586"/>
    </ligand>
</feature>
<comment type="catalytic activity">
    <reaction evidence="5 6">
        <text>biotin + L-lysyl-[protein] + ATP = N(6)-biotinyl-L-lysyl-[protein] + AMP + diphosphate + H(+)</text>
        <dbReference type="Rhea" id="RHEA:11756"/>
        <dbReference type="Rhea" id="RHEA-COMP:9752"/>
        <dbReference type="Rhea" id="RHEA-COMP:10505"/>
        <dbReference type="ChEBI" id="CHEBI:15378"/>
        <dbReference type="ChEBI" id="CHEBI:29969"/>
        <dbReference type="ChEBI" id="CHEBI:30616"/>
        <dbReference type="ChEBI" id="CHEBI:33019"/>
        <dbReference type="ChEBI" id="CHEBI:57586"/>
        <dbReference type="ChEBI" id="CHEBI:83144"/>
        <dbReference type="ChEBI" id="CHEBI:456215"/>
        <dbReference type="EC" id="6.3.4.15"/>
    </reaction>
</comment>
<dbReference type="InterPro" id="IPR003142">
    <property type="entry name" value="BPL_C"/>
</dbReference>
<dbReference type="InterPro" id="IPR004143">
    <property type="entry name" value="BPL_LPL_catalytic"/>
</dbReference>
<dbReference type="InterPro" id="IPR013196">
    <property type="entry name" value="HTH_11"/>
</dbReference>
<evidence type="ECO:0000313" key="9">
    <source>
        <dbReference type="Proteomes" id="UP000815846"/>
    </source>
</evidence>
<protein>
    <recommendedName>
        <fullName evidence="6">Bifunctional ligase/repressor BirA</fullName>
    </recommendedName>
    <alternativeName>
        <fullName evidence="6">Biotin operon repressor</fullName>
    </alternativeName>
    <alternativeName>
        <fullName evidence="6">Biotin--[acetyl-CoA-carboxylase] ligase</fullName>
        <ecNumber evidence="6">6.3.4.15</ecNumber>
    </alternativeName>
    <alternativeName>
        <fullName evidence="6">Biotin--protein ligase</fullName>
    </alternativeName>
    <alternativeName>
        <fullName evidence="6">Biotin-[acetyl-CoA carboxylase] synthetase</fullName>
    </alternativeName>
</protein>
<dbReference type="Pfam" id="PF02237">
    <property type="entry name" value="BPL_C"/>
    <property type="match status" value="1"/>
</dbReference>
<comment type="similarity">
    <text evidence="6">Belongs to the biotin--protein ligase family.</text>
</comment>
<dbReference type="InterPro" id="IPR004408">
    <property type="entry name" value="Biotin_CoA_COase_ligase"/>
</dbReference>
<dbReference type="InterPro" id="IPR036388">
    <property type="entry name" value="WH-like_DNA-bd_sf"/>
</dbReference>
<dbReference type="CDD" id="cd16442">
    <property type="entry name" value="BPL"/>
    <property type="match status" value="1"/>
</dbReference>
<keyword evidence="6" id="KW-0678">Repressor</keyword>
<dbReference type="InterPro" id="IPR036390">
    <property type="entry name" value="WH_DNA-bd_sf"/>
</dbReference>
<dbReference type="SUPFAM" id="SSF50037">
    <property type="entry name" value="C-terminal domain of transcriptional repressors"/>
    <property type="match status" value="1"/>
</dbReference>
<dbReference type="Pfam" id="PF08279">
    <property type="entry name" value="HTH_11"/>
    <property type="match status" value="1"/>
</dbReference>
<dbReference type="EC" id="6.3.4.15" evidence="6"/>
<dbReference type="NCBIfam" id="NF008847">
    <property type="entry name" value="PRK11886.1-2"/>
    <property type="match status" value="1"/>
</dbReference>
<keyword evidence="4 6" id="KW-0092">Biotin</keyword>
<evidence type="ECO:0000259" key="7">
    <source>
        <dbReference type="PROSITE" id="PS51733"/>
    </source>
</evidence>
<keyword evidence="6" id="KW-0805">Transcription regulation</keyword>
<comment type="caution">
    <text evidence="8">The sequence shown here is derived from an EMBL/GenBank/DDBJ whole genome shotgun (WGS) entry which is preliminary data.</text>
</comment>
<dbReference type="Proteomes" id="UP000815846">
    <property type="component" value="Unassembled WGS sequence"/>
</dbReference>
<evidence type="ECO:0000256" key="6">
    <source>
        <dbReference type="HAMAP-Rule" id="MF_00978"/>
    </source>
</evidence>
<dbReference type="NCBIfam" id="TIGR00121">
    <property type="entry name" value="birA_ligase"/>
    <property type="match status" value="1"/>
</dbReference>
<dbReference type="SUPFAM" id="SSF46785">
    <property type="entry name" value="Winged helix' DNA-binding domain"/>
    <property type="match status" value="1"/>
</dbReference>
<keyword evidence="9" id="KW-1185">Reference proteome</keyword>
<keyword evidence="2 6" id="KW-0547">Nucleotide-binding</keyword>
<evidence type="ECO:0000256" key="4">
    <source>
        <dbReference type="ARBA" id="ARBA00023267"/>
    </source>
</evidence>
<dbReference type="Pfam" id="PF03099">
    <property type="entry name" value="BPL_LplA_LipB"/>
    <property type="match status" value="1"/>
</dbReference>
<name>A0ABY3N0H5_9GAMM</name>
<evidence type="ECO:0000256" key="3">
    <source>
        <dbReference type="ARBA" id="ARBA00022840"/>
    </source>
</evidence>
<feature type="binding site" evidence="6">
    <location>
        <begin position="124"/>
        <end position="126"/>
    </location>
    <ligand>
        <name>biotin</name>
        <dbReference type="ChEBI" id="CHEBI:57586"/>
    </ligand>
</feature>
<organism evidence="8 9">
    <name type="scientific">Colwellia echini</name>
    <dbReference type="NCBI Taxonomy" id="1982103"/>
    <lineage>
        <taxon>Bacteria</taxon>
        <taxon>Pseudomonadati</taxon>
        <taxon>Pseudomonadota</taxon>
        <taxon>Gammaproteobacteria</taxon>
        <taxon>Alteromonadales</taxon>
        <taxon>Colwelliaceae</taxon>
        <taxon>Colwellia</taxon>
    </lineage>
</organism>
<gene>
    <name evidence="6 8" type="primary">birA</name>
    <name evidence="8" type="ORF">CWS31_000135</name>
</gene>
<dbReference type="Gene3D" id="3.30.930.10">
    <property type="entry name" value="Bira Bifunctional Protein, Domain 2"/>
    <property type="match status" value="1"/>
</dbReference>
<dbReference type="PANTHER" id="PTHR12835">
    <property type="entry name" value="BIOTIN PROTEIN LIGASE"/>
    <property type="match status" value="1"/>
</dbReference>
<dbReference type="RefSeq" id="WP_101343141.1">
    <property type="nucleotide sequence ID" value="NZ_PJAI02000001.1"/>
</dbReference>
<reference evidence="8 9" key="1">
    <citation type="submission" date="2019-08" db="EMBL/GenBank/DDBJ databases">
        <title>Microbe sample from Colwellia echini.</title>
        <authorList>
            <person name="Christiansen L."/>
            <person name="Pathiraja D."/>
            <person name="Schultz-Johansen M."/>
            <person name="Choi I.-G."/>
            <person name="Stougaard P."/>
        </authorList>
    </citation>
    <scope>NUCLEOTIDE SEQUENCE [LARGE SCALE GENOMIC DNA]</scope>
    <source>
        <strain evidence="8 9">A3</strain>
    </source>
</reference>
<dbReference type="SUPFAM" id="SSF55681">
    <property type="entry name" value="Class II aaRS and biotin synthetases"/>
    <property type="match status" value="1"/>
</dbReference>
<evidence type="ECO:0000256" key="5">
    <source>
        <dbReference type="ARBA" id="ARBA00047846"/>
    </source>
</evidence>
<dbReference type="InterPro" id="IPR030855">
    <property type="entry name" value="Bifunct_BirA"/>
</dbReference>
<dbReference type="PANTHER" id="PTHR12835:SF5">
    <property type="entry name" value="BIOTIN--PROTEIN LIGASE"/>
    <property type="match status" value="1"/>
</dbReference>
<proteinExistence type="inferred from homology"/>
<sequence length="329" mass="36445">MTKTVKEHLIKSLAAGDFISGQLLGEQLNISRTAIAKHVKALTEMGLDIFSVTGKGYKLAQPLQLLEKDKIVSLLDTQTAKINNQHLVEVHSLIDSTNDYLMRRLPNQVITGQVCLAEYQSAGRGRRGRQWISPFGSQIYLSMYWYLEQGLSAAMGLSLVTALAVSDAVQAQSGVQVQLKWPNDIYLDGVKLAGILIDLDGQALEPSHCVIGIGLNLNMPVDMGKLIEQKWTDLQSHSKVKIDRNVFSAQLINSLRQRLQQYQQTGLSSMLDEWHAHDAFLNQRVKLITGERITQGICRGVNNQGALLLEVNGVVKPIYGGEVSLRMDQ</sequence>
<evidence type="ECO:0000256" key="1">
    <source>
        <dbReference type="ARBA" id="ARBA00022598"/>
    </source>
</evidence>
<keyword evidence="1 6" id="KW-0436">Ligase</keyword>
<feature type="domain" description="BPL/LPL catalytic" evidence="7">
    <location>
        <begin position="75"/>
        <end position="263"/>
    </location>
</feature>
<dbReference type="Gene3D" id="1.10.10.10">
    <property type="entry name" value="Winged helix-like DNA-binding domain superfamily/Winged helix DNA-binding domain"/>
    <property type="match status" value="1"/>
</dbReference>
<evidence type="ECO:0000313" key="8">
    <source>
        <dbReference type="EMBL" id="TYK66990.1"/>
    </source>
</evidence>
<keyword evidence="6" id="KW-0238">DNA-binding</keyword>
<evidence type="ECO:0000256" key="2">
    <source>
        <dbReference type="ARBA" id="ARBA00022741"/>
    </source>
</evidence>
<dbReference type="InterPro" id="IPR008988">
    <property type="entry name" value="Transcriptional_repressor_C"/>
</dbReference>
<accession>A0ABY3N0H5</accession>
<keyword evidence="6" id="KW-0804">Transcription</keyword>
<dbReference type="EMBL" id="PJAI02000001">
    <property type="protein sequence ID" value="TYK66990.1"/>
    <property type="molecule type" value="Genomic_DNA"/>
</dbReference>